<evidence type="ECO:0000313" key="2">
    <source>
        <dbReference type="Proteomes" id="UP000594454"/>
    </source>
</evidence>
<gene>
    <name evidence="1" type="ORF">HERILL_LOCUS10462</name>
</gene>
<name>A0A7R8UV99_HERIL</name>
<dbReference type="InParanoid" id="A0A7R8UV99"/>
<organism evidence="1 2">
    <name type="scientific">Hermetia illucens</name>
    <name type="common">Black soldier fly</name>
    <dbReference type="NCBI Taxonomy" id="343691"/>
    <lineage>
        <taxon>Eukaryota</taxon>
        <taxon>Metazoa</taxon>
        <taxon>Ecdysozoa</taxon>
        <taxon>Arthropoda</taxon>
        <taxon>Hexapoda</taxon>
        <taxon>Insecta</taxon>
        <taxon>Pterygota</taxon>
        <taxon>Neoptera</taxon>
        <taxon>Endopterygota</taxon>
        <taxon>Diptera</taxon>
        <taxon>Brachycera</taxon>
        <taxon>Stratiomyomorpha</taxon>
        <taxon>Stratiomyidae</taxon>
        <taxon>Hermetiinae</taxon>
        <taxon>Hermetia</taxon>
    </lineage>
</organism>
<sequence>MGSPLNCSRTLTANLTPVESKSKETFVSEDDPRFVDSSDDNMEIIMEAIDTKLLNNEMFKDMSENVQERALYRSRSGLTARLEESSTDLQVPSAMKQFLGKKLSGLIEQKYVLTNTVNLSPQAATFKKEESLIKLFCNSTAALKAVCSPWEYLPSVSPRFRIERRHMRTNSPNRFSKIRSVSIDYEFVQSQKEVRHWAKPSGKGKLYRYRAGKAGVLEFVEPENEFTKFATKGMSRVYK</sequence>
<proteinExistence type="predicted"/>
<reference evidence="1 2" key="1">
    <citation type="submission" date="2020-11" db="EMBL/GenBank/DDBJ databases">
        <authorList>
            <person name="Wallbank WR R."/>
            <person name="Pardo Diaz C."/>
            <person name="Kozak K."/>
            <person name="Martin S."/>
            <person name="Jiggins C."/>
            <person name="Moest M."/>
            <person name="Warren A I."/>
            <person name="Generalovic N T."/>
            <person name="Byers J.R.P. K."/>
            <person name="Montejo-Kovacevich G."/>
            <person name="Yen C E."/>
        </authorList>
    </citation>
    <scope>NUCLEOTIDE SEQUENCE [LARGE SCALE GENOMIC DNA]</scope>
</reference>
<dbReference type="Proteomes" id="UP000594454">
    <property type="component" value="Chromosome 4"/>
</dbReference>
<protein>
    <submittedName>
        <fullName evidence="1">Uncharacterized protein</fullName>
    </submittedName>
</protein>
<dbReference type="AlphaFoldDB" id="A0A7R8UV99"/>
<dbReference type="OrthoDB" id="8196889at2759"/>
<keyword evidence="2" id="KW-1185">Reference proteome</keyword>
<evidence type="ECO:0000313" key="1">
    <source>
        <dbReference type="EMBL" id="CAD7087780.1"/>
    </source>
</evidence>
<accession>A0A7R8UV99</accession>
<dbReference type="EMBL" id="LR899012">
    <property type="protein sequence ID" value="CAD7087780.1"/>
    <property type="molecule type" value="Genomic_DNA"/>
</dbReference>